<name>W9C8G8_SCLBF</name>
<reference evidence="1 2" key="1">
    <citation type="journal article" date="2014" name="Genome Announc.">
        <title>Draft genome sequence of Sclerotinia borealis, a psychrophilic plant pathogenic fungus.</title>
        <authorList>
            <person name="Mardanov A.V."/>
            <person name="Beletsky A.V."/>
            <person name="Kadnikov V.V."/>
            <person name="Ignatov A.N."/>
            <person name="Ravin N.V."/>
        </authorList>
    </citation>
    <scope>NUCLEOTIDE SEQUENCE [LARGE SCALE GENOMIC DNA]</scope>
    <source>
        <strain evidence="2">F-4157</strain>
    </source>
</reference>
<dbReference type="AlphaFoldDB" id="W9C8G8"/>
<evidence type="ECO:0000313" key="1">
    <source>
        <dbReference type="EMBL" id="ESZ93047.1"/>
    </source>
</evidence>
<dbReference type="PANTHER" id="PTHR47469">
    <property type="entry name" value="MONOOXYGENASE-LIKE"/>
    <property type="match status" value="1"/>
</dbReference>
<dbReference type="EMBL" id="AYSA01000343">
    <property type="protein sequence ID" value="ESZ93047.1"/>
    <property type="molecule type" value="Genomic_DNA"/>
</dbReference>
<accession>W9C8G8</accession>
<keyword evidence="2" id="KW-1185">Reference proteome</keyword>
<dbReference type="InterPro" id="IPR036188">
    <property type="entry name" value="FAD/NAD-bd_sf"/>
</dbReference>
<dbReference type="STRING" id="1432307.W9C8G8"/>
<organism evidence="1 2">
    <name type="scientific">Sclerotinia borealis (strain F-4128)</name>
    <dbReference type="NCBI Taxonomy" id="1432307"/>
    <lineage>
        <taxon>Eukaryota</taxon>
        <taxon>Fungi</taxon>
        <taxon>Dikarya</taxon>
        <taxon>Ascomycota</taxon>
        <taxon>Pezizomycotina</taxon>
        <taxon>Leotiomycetes</taxon>
        <taxon>Helotiales</taxon>
        <taxon>Sclerotiniaceae</taxon>
        <taxon>Sclerotinia</taxon>
    </lineage>
</organism>
<gene>
    <name evidence="1" type="ORF">SBOR_6568</name>
</gene>
<sequence length="151" mass="16831">MSSSSPSMESKEKPVTNQQHDAIEQPCCASLPHGAQVYPPTDCFLTSSKHIIPHSHSRLLRFESVKMTADPLNVLIVGGSLTALFHGIILRRLGHHVRILERHPPSRQMSLGAGIAAMEHVQSFIEKYDETKTPYSNHEFDDPNHHSPLPL</sequence>
<dbReference type="SUPFAM" id="SSF51905">
    <property type="entry name" value="FAD/NAD(P)-binding domain"/>
    <property type="match status" value="1"/>
</dbReference>
<proteinExistence type="predicted"/>
<evidence type="ECO:0008006" key="3">
    <source>
        <dbReference type="Google" id="ProtNLM"/>
    </source>
</evidence>
<protein>
    <recommendedName>
        <fullName evidence="3">FAD-binding domain-containing protein</fullName>
    </recommendedName>
</protein>
<dbReference type="PANTHER" id="PTHR47469:SF2">
    <property type="entry name" value="OS06G0597600 PROTEIN"/>
    <property type="match status" value="1"/>
</dbReference>
<comment type="caution">
    <text evidence="1">The sequence shown here is derived from an EMBL/GenBank/DDBJ whole genome shotgun (WGS) entry which is preliminary data.</text>
</comment>
<dbReference type="InterPro" id="IPR053212">
    <property type="entry name" value="DHP_3-monooxygenase"/>
</dbReference>
<dbReference type="Gene3D" id="3.50.50.60">
    <property type="entry name" value="FAD/NAD(P)-binding domain"/>
    <property type="match status" value="1"/>
</dbReference>
<dbReference type="OrthoDB" id="16820at2759"/>
<evidence type="ECO:0000313" key="2">
    <source>
        <dbReference type="Proteomes" id="UP000019487"/>
    </source>
</evidence>
<dbReference type="Proteomes" id="UP000019487">
    <property type="component" value="Unassembled WGS sequence"/>
</dbReference>
<dbReference type="HOGENOM" id="CLU_1732547_0_0_1"/>